<dbReference type="PANTHER" id="PTHR32444:SF236">
    <property type="entry name" value="D-MANNOSE BINDING LECTIN FAMILY PROTEIN, EXPRESSED"/>
    <property type="match status" value="1"/>
</dbReference>
<keyword evidence="15" id="KW-0472">Membrane</keyword>
<dbReference type="Pfam" id="PF00069">
    <property type="entry name" value="Pkinase"/>
    <property type="match status" value="1"/>
</dbReference>
<feature type="domain" description="Apple" evidence="18">
    <location>
        <begin position="1204"/>
        <end position="1287"/>
    </location>
</feature>
<feature type="transmembrane region" description="Helical" evidence="15">
    <location>
        <begin position="475"/>
        <end position="496"/>
    </location>
</feature>
<gene>
    <name evidence="19" type="primary">ga18899</name>
    <name evidence="19" type="ORF">PR202_ga18899</name>
</gene>
<dbReference type="EMBL" id="BQKI01000009">
    <property type="protein sequence ID" value="GJN01620.1"/>
    <property type="molecule type" value="Genomic_DNA"/>
</dbReference>
<feature type="domain" description="Bulb-type lectin" evidence="17">
    <location>
        <begin position="889"/>
        <end position="1010"/>
    </location>
</feature>
<keyword evidence="20" id="KW-1185">Reference proteome</keyword>
<feature type="region of interest" description="Disordered" evidence="14">
    <location>
        <begin position="1287"/>
        <end position="1311"/>
    </location>
</feature>
<dbReference type="Pfam" id="PF08276">
    <property type="entry name" value="PAN_2"/>
    <property type="match status" value="2"/>
</dbReference>
<accession>A0AAV5CUC4</accession>
<evidence type="ECO:0000256" key="4">
    <source>
        <dbReference type="ARBA" id="ARBA00022679"/>
    </source>
</evidence>
<evidence type="ECO:0000256" key="9">
    <source>
        <dbReference type="ARBA" id="ARBA00023157"/>
    </source>
</evidence>
<dbReference type="CDD" id="cd01098">
    <property type="entry name" value="PAN_AP_plant"/>
    <property type="match status" value="2"/>
</dbReference>
<evidence type="ECO:0000256" key="14">
    <source>
        <dbReference type="SAM" id="MobiDB-lite"/>
    </source>
</evidence>
<dbReference type="FunFam" id="1.10.510.10:FF:001023">
    <property type="entry name" value="Os07g0541700 protein"/>
    <property type="match status" value="1"/>
</dbReference>
<dbReference type="InterPro" id="IPR046527">
    <property type="entry name" value="PIR2-like_helical"/>
</dbReference>
<evidence type="ECO:0000256" key="7">
    <source>
        <dbReference type="ARBA" id="ARBA00022777"/>
    </source>
</evidence>
<dbReference type="SMART" id="SM00473">
    <property type="entry name" value="PAN_AP"/>
    <property type="match status" value="2"/>
</dbReference>
<dbReference type="GO" id="GO:0051707">
    <property type="term" value="P:response to other organism"/>
    <property type="evidence" value="ECO:0007669"/>
    <property type="project" value="UniProtKB-ARBA"/>
</dbReference>
<dbReference type="Pfam" id="PF01453">
    <property type="entry name" value="B_lectin"/>
    <property type="match status" value="2"/>
</dbReference>
<dbReference type="GO" id="GO:0048544">
    <property type="term" value="P:recognition of pollen"/>
    <property type="evidence" value="ECO:0007669"/>
    <property type="project" value="InterPro"/>
</dbReference>
<feature type="compositionally biased region" description="Pro residues" evidence="14">
    <location>
        <begin position="452"/>
        <end position="465"/>
    </location>
</feature>
<dbReference type="InterPro" id="IPR000719">
    <property type="entry name" value="Prot_kinase_dom"/>
</dbReference>
<sequence>MEVSLFLSTPSGRAFLVEARAMEATCSEVVRLLVFSLVLLILSPRSAIAVDSFGKGLNITDNGTTLVSADGGFTMGFFSPGVPTKRYLGIWFTVSSDAVCWVANHDRPINDNSGVLLVSDTGSLVLLDGSSGQVIWSSNSTSASPVEAQLLNTGNLVLHNQGSTAWLWHSFNYPQNVLLSGMKVGKDFFSGDEWYLTSWRSADDPAPGAYTRKLDTNGLPDNIVWQGNVKTFRSGPWNGERFGGIPEVNSYQEGLFDYQMTTSSREITYGYQVRPGATFTYVVLTDTGTVKRMAWDASSRAWQEYFKGPRDTCDDYGKCGAFGVCNISAAATSFCSCLTGYIPASPSTWPKDGSAGCRRNVKRDCGRATDGFLPVRSVKLPYTRNATVDTGISLEQCRAKCLANCSCLAYAGSTLTPDGKYTGCVMWSDDLIDLRYVDSGEDMYLRLTESELPPPSPSPSPPSAPPSAKSFPSGVVAGAAVGGVLLIALLILIVMVRRRRRPPRSSARNPAISAMPVEHPARSPVSGETKPRPPFPTVPYVELSSLREATGDFSESNIIGRGGFGIVYEGHLPDGRKVAVKRLMQSPPDDDGGEDFMREVEVMSKLRHINLVQLLSYCKEGNERILVYKYMKNKSLNLYVFGLGDRGSTTPQHSRHHDHDWTQVILAPSCHAAAFCFCATIHEHIIHALVRLSRPTALAYARSVVLAGHCYGCLGSYPVFSILANALWYDVAFPPAPCEQPRSLDMVGAATLYRCSHRSLDGLIAFMRSYCPGDEQAVLCLAASKVHLGAAIWMTTDGELFGAVASPRVRDAFERAAKAARYPDPDAFVRFSDVLMGPDRNVATVCSVMMLQEPSSSQTMEATCKDGDILSLLLFSFLLLLSPHSAFAVDTFSKGRNITDNGTTLVSADGGFTMGFFSPGVPTKRYLGIWFTVSSDVVCWVANRDRPINDNSGVLYVSDTGSLVLLEGSSGQVAWSSNYTSASPVEAQLLDTGDLVVRNQGSNTRLWHSFHFPQNVFLSGMKVGKDFFSGDEWYLTSWRSADDPAPGAYTRKLDTNGLPDNIVRRGNAMTFRTGPWNGLEFGGIPEVKSYKEGLFDYQMTTSTREVTYGYQVRPGATFTYVVLTEAGLVRRMAWDATSKAWKQYYQGPRDVCDTYGFCGAFGVCNISAAATSFCSCLTGYSPASPSTWPKDGSAGCRRSVKRDCGRATDGFLPVRSVKLPHTHNATVDIAISVEQCRAKCLANCSCLAYAGSTVSTDGKLTGCVMWSDDLIDLRYVDAGQDMYLRLTESELPPPSPPPSPPSPSSPPSKTFPTAAVAGASVGGIVLIALLILIVVIRKRHKRSPSLSAPSPATATMSVENPPLSPVSSIPSVEKPPRPATPTVPYVELYSLREATGDFSESNIIGRGGFGIVYEGHLPDGRRVAVKRLIQSSLNDEGGEAFMREVEVMSKLRHGNLCQLLSYCNDGNERILVYKYMKNKREDPRQRALLDWEQRLEIIRGVAKGVAYLHGLSDEVIHRDLKPSNILLDDNWRPKIADFGTAKLFVVDQTDPTLVQTA</sequence>
<keyword evidence="9" id="KW-1015">Disulfide bond</keyword>
<dbReference type="SMART" id="SM00108">
    <property type="entry name" value="B_lectin"/>
    <property type="match status" value="2"/>
</dbReference>
<feature type="binding site" evidence="13">
    <location>
        <position position="581"/>
    </location>
    <ligand>
        <name>ATP</name>
        <dbReference type="ChEBI" id="CHEBI:30616"/>
    </ligand>
</feature>
<feature type="binding site" evidence="13">
    <location>
        <position position="1426"/>
    </location>
    <ligand>
        <name>ATP</name>
        <dbReference type="ChEBI" id="CHEBI:30616"/>
    </ligand>
</feature>
<feature type="domain" description="Protein kinase" evidence="16">
    <location>
        <begin position="553"/>
        <end position="878"/>
    </location>
</feature>
<keyword evidence="6 13" id="KW-0547">Nucleotide-binding</keyword>
<evidence type="ECO:0000313" key="19">
    <source>
        <dbReference type="EMBL" id="GJN01620.1"/>
    </source>
</evidence>
<dbReference type="PROSITE" id="PS00107">
    <property type="entry name" value="PROTEIN_KINASE_ATP"/>
    <property type="match status" value="2"/>
</dbReference>
<evidence type="ECO:0000259" key="16">
    <source>
        <dbReference type="PROSITE" id="PS50011"/>
    </source>
</evidence>
<feature type="domain" description="Protein kinase" evidence="16">
    <location>
        <begin position="1398"/>
        <end position="1557"/>
    </location>
</feature>
<dbReference type="InterPro" id="IPR011009">
    <property type="entry name" value="Kinase-like_dom_sf"/>
</dbReference>
<dbReference type="FunFam" id="3.30.200.20:FF:000015">
    <property type="entry name" value="Somatic embryogenesis receptor kinase 1"/>
    <property type="match status" value="1"/>
</dbReference>
<evidence type="ECO:0000256" key="2">
    <source>
        <dbReference type="ARBA" id="ARBA00012513"/>
    </source>
</evidence>
<dbReference type="FunFam" id="2.90.10.10:FF:000005">
    <property type="entry name" value="G-type lectin S-receptor-like serine/threonine-protein kinase"/>
    <property type="match status" value="2"/>
</dbReference>
<dbReference type="Pfam" id="PF20235">
    <property type="entry name" value="PIR2-like_helical"/>
    <property type="match status" value="1"/>
</dbReference>
<evidence type="ECO:0000256" key="15">
    <source>
        <dbReference type="SAM" id="Phobius"/>
    </source>
</evidence>
<dbReference type="Gene3D" id="1.10.510.10">
    <property type="entry name" value="Transferase(Phosphotransferase) domain 1"/>
    <property type="match status" value="1"/>
</dbReference>
<dbReference type="InterPro" id="IPR001480">
    <property type="entry name" value="Bulb-type_lectin_dom"/>
</dbReference>
<evidence type="ECO:0000259" key="18">
    <source>
        <dbReference type="PROSITE" id="PS50948"/>
    </source>
</evidence>
<dbReference type="SUPFAM" id="SSF51110">
    <property type="entry name" value="alpha-D-mannose-specific plant lectins"/>
    <property type="match status" value="2"/>
</dbReference>
<dbReference type="PROSITE" id="PS50948">
    <property type="entry name" value="PAN"/>
    <property type="match status" value="2"/>
</dbReference>
<feature type="compositionally biased region" description="Low complexity" evidence="14">
    <location>
        <begin position="1344"/>
        <end position="1357"/>
    </location>
</feature>
<dbReference type="SMART" id="SM00220">
    <property type="entry name" value="S_TKc"/>
    <property type="match status" value="1"/>
</dbReference>
<name>A0AAV5CUC4_ELECO</name>
<feature type="region of interest" description="Disordered" evidence="14">
    <location>
        <begin position="503"/>
        <end position="534"/>
    </location>
</feature>
<dbReference type="InterPro" id="IPR001245">
    <property type="entry name" value="Ser-Thr/Tyr_kinase_cat_dom"/>
</dbReference>
<dbReference type="InterPro" id="IPR018391">
    <property type="entry name" value="PQQ_b-propeller_rpt"/>
</dbReference>
<dbReference type="EC" id="2.7.11.1" evidence="2"/>
<dbReference type="InterPro" id="IPR017441">
    <property type="entry name" value="Protein_kinase_ATP_BS"/>
</dbReference>
<keyword evidence="15" id="KW-1133">Transmembrane helix</keyword>
<dbReference type="Pfam" id="PF07714">
    <property type="entry name" value="PK_Tyr_Ser-Thr"/>
    <property type="match status" value="1"/>
</dbReference>
<organism evidence="19 20">
    <name type="scientific">Eleusine coracana subsp. coracana</name>
    <dbReference type="NCBI Taxonomy" id="191504"/>
    <lineage>
        <taxon>Eukaryota</taxon>
        <taxon>Viridiplantae</taxon>
        <taxon>Streptophyta</taxon>
        <taxon>Embryophyta</taxon>
        <taxon>Tracheophyta</taxon>
        <taxon>Spermatophyta</taxon>
        <taxon>Magnoliopsida</taxon>
        <taxon>Liliopsida</taxon>
        <taxon>Poales</taxon>
        <taxon>Poaceae</taxon>
        <taxon>PACMAD clade</taxon>
        <taxon>Chloridoideae</taxon>
        <taxon>Cynodonteae</taxon>
        <taxon>Eleusininae</taxon>
        <taxon>Eleusine</taxon>
    </lineage>
</organism>
<feature type="region of interest" description="Disordered" evidence="14">
    <location>
        <begin position="1343"/>
        <end position="1378"/>
    </location>
</feature>
<comment type="catalytic activity">
    <reaction evidence="11">
        <text>L-threonyl-[protein] + ATP = O-phospho-L-threonyl-[protein] + ADP + H(+)</text>
        <dbReference type="Rhea" id="RHEA:46608"/>
        <dbReference type="Rhea" id="RHEA-COMP:11060"/>
        <dbReference type="Rhea" id="RHEA-COMP:11605"/>
        <dbReference type="ChEBI" id="CHEBI:15378"/>
        <dbReference type="ChEBI" id="CHEBI:30013"/>
        <dbReference type="ChEBI" id="CHEBI:30616"/>
        <dbReference type="ChEBI" id="CHEBI:61977"/>
        <dbReference type="ChEBI" id="CHEBI:456216"/>
        <dbReference type="EC" id="2.7.11.1"/>
    </reaction>
</comment>
<keyword evidence="4" id="KW-0808">Transferase</keyword>
<feature type="region of interest" description="Disordered" evidence="14">
    <location>
        <begin position="448"/>
        <end position="469"/>
    </location>
</feature>
<evidence type="ECO:0000256" key="1">
    <source>
        <dbReference type="ARBA" id="ARBA00004479"/>
    </source>
</evidence>
<evidence type="ECO:0000256" key="10">
    <source>
        <dbReference type="ARBA" id="ARBA00023170"/>
    </source>
</evidence>
<evidence type="ECO:0000256" key="11">
    <source>
        <dbReference type="ARBA" id="ARBA00047899"/>
    </source>
</evidence>
<evidence type="ECO:0000256" key="13">
    <source>
        <dbReference type="PROSITE-ProRule" id="PRU10141"/>
    </source>
</evidence>
<feature type="domain" description="Bulb-type lectin" evidence="17">
    <location>
        <begin position="50"/>
        <end position="171"/>
    </location>
</feature>
<feature type="transmembrane region" description="Helical" evidence="15">
    <location>
        <begin position="869"/>
        <end position="889"/>
    </location>
</feature>
<reference evidence="19" key="2">
    <citation type="submission" date="2021-12" db="EMBL/GenBank/DDBJ databases">
        <title>Resequencing data analysis of finger millet.</title>
        <authorList>
            <person name="Hatakeyama M."/>
            <person name="Aluri S."/>
            <person name="Balachadran M.T."/>
            <person name="Sivarajan S.R."/>
            <person name="Poveda L."/>
            <person name="Shimizu-Inatsugi R."/>
            <person name="Schlapbach R."/>
            <person name="Sreeman S.M."/>
            <person name="Shimizu K.K."/>
        </authorList>
    </citation>
    <scope>NUCLEOTIDE SEQUENCE</scope>
</reference>
<keyword evidence="15" id="KW-0812">Transmembrane</keyword>
<evidence type="ECO:0000256" key="8">
    <source>
        <dbReference type="ARBA" id="ARBA00022840"/>
    </source>
</evidence>
<feature type="compositionally biased region" description="Pro residues" evidence="14">
    <location>
        <begin position="1291"/>
        <end position="1306"/>
    </location>
</feature>
<dbReference type="SUPFAM" id="SSF56112">
    <property type="entry name" value="Protein kinase-like (PK-like)"/>
    <property type="match status" value="2"/>
</dbReference>
<keyword evidence="3" id="KW-0723">Serine/threonine-protein kinase</keyword>
<dbReference type="Pfam" id="PF00954">
    <property type="entry name" value="S_locus_glycop"/>
    <property type="match status" value="2"/>
</dbReference>
<comment type="caution">
    <text evidence="19">The sequence shown here is derived from an EMBL/GenBank/DDBJ whole genome shotgun (WGS) entry which is preliminary data.</text>
</comment>
<evidence type="ECO:0000256" key="12">
    <source>
        <dbReference type="ARBA" id="ARBA00048679"/>
    </source>
</evidence>
<keyword evidence="10" id="KW-0675">Receptor</keyword>
<dbReference type="CDD" id="cd00028">
    <property type="entry name" value="B_lectin"/>
    <property type="match status" value="2"/>
</dbReference>
<feature type="compositionally biased region" description="Low complexity" evidence="14">
    <location>
        <begin position="504"/>
        <end position="514"/>
    </location>
</feature>
<dbReference type="PROSITE" id="PS50927">
    <property type="entry name" value="BULB_LECTIN"/>
    <property type="match status" value="2"/>
</dbReference>
<evidence type="ECO:0000256" key="5">
    <source>
        <dbReference type="ARBA" id="ARBA00022729"/>
    </source>
</evidence>
<evidence type="ECO:0000256" key="6">
    <source>
        <dbReference type="ARBA" id="ARBA00022741"/>
    </source>
</evidence>
<dbReference type="Proteomes" id="UP001054889">
    <property type="component" value="Unassembled WGS sequence"/>
</dbReference>
<dbReference type="InterPro" id="IPR036426">
    <property type="entry name" value="Bulb-type_lectin_dom_sf"/>
</dbReference>
<dbReference type="PANTHER" id="PTHR32444">
    <property type="entry name" value="BULB-TYPE LECTIN DOMAIN-CONTAINING PROTEIN"/>
    <property type="match status" value="1"/>
</dbReference>
<evidence type="ECO:0000256" key="3">
    <source>
        <dbReference type="ARBA" id="ARBA00022527"/>
    </source>
</evidence>
<feature type="domain" description="Apple" evidence="18">
    <location>
        <begin position="365"/>
        <end position="448"/>
    </location>
</feature>
<dbReference type="GO" id="GO:0004674">
    <property type="term" value="F:protein serine/threonine kinase activity"/>
    <property type="evidence" value="ECO:0007669"/>
    <property type="project" value="UniProtKB-KW"/>
</dbReference>
<evidence type="ECO:0000259" key="17">
    <source>
        <dbReference type="PROSITE" id="PS50927"/>
    </source>
</evidence>
<reference evidence="19" key="1">
    <citation type="journal article" date="2018" name="DNA Res.">
        <title>Multiple hybrid de novo genome assembly of finger millet, an orphan allotetraploid crop.</title>
        <authorList>
            <person name="Hatakeyama M."/>
            <person name="Aluri S."/>
            <person name="Balachadran M.T."/>
            <person name="Sivarajan S.R."/>
            <person name="Patrignani A."/>
            <person name="Gruter S."/>
            <person name="Poveda L."/>
            <person name="Shimizu-Inatsugi R."/>
            <person name="Baeten J."/>
            <person name="Francoijs K.J."/>
            <person name="Nataraja K.N."/>
            <person name="Reddy Y.A.N."/>
            <person name="Phadnis S."/>
            <person name="Ravikumar R.L."/>
            <person name="Schlapbach R."/>
            <person name="Sreeman S.M."/>
            <person name="Shimizu K.K."/>
        </authorList>
    </citation>
    <scope>NUCLEOTIDE SEQUENCE</scope>
</reference>
<protein>
    <recommendedName>
        <fullName evidence="2">non-specific serine/threonine protein kinase</fullName>
        <ecNumber evidence="2">2.7.11.1</ecNumber>
    </recommendedName>
</protein>
<dbReference type="PROSITE" id="PS50011">
    <property type="entry name" value="PROTEIN_KINASE_DOM"/>
    <property type="match status" value="2"/>
</dbReference>
<dbReference type="GO" id="GO:0016020">
    <property type="term" value="C:membrane"/>
    <property type="evidence" value="ECO:0007669"/>
    <property type="project" value="UniProtKB-SubCell"/>
</dbReference>
<dbReference type="GO" id="GO:0005524">
    <property type="term" value="F:ATP binding"/>
    <property type="evidence" value="ECO:0007669"/>
    <property type="project" value="UniProtKB-UniRule"/>
</dbReference>
<keyword evidence="7" id="KW-0418">Kinase</keyword>
<dbReference type="InterPro" id="IPR003609">
    <property type="entry name" value="Pan_app"/>
</dbReference>
<dbReference type="FunFam" id="3.30.200.20:FF:000039">
    <property type="entry name" value="receptor-like protein kinase FERONIA"/>
    <property type="match status" value="1"/>
</dbReference>
<feature type="transmembrane region" description="Helical" evidence="15">
    <location>
        <begin position="1314"/>
        <end position="1336"/>
    </location>
</feature>
<dbReference type="PROSITE" id="PS00108">
    <property type="entry name" value="PROTEIN_KINASE_ST"/>
    <property type="match status" value="1"/>
</dbReference>
<dbReference type="Gene3D" id="3.30.200.20">
    <property type="entry name" value="Phosphorylase Kinase, domain 1"/>
    <property type="match status" value="2"/>
</dbReference>
<dbReference type="InterPro" id="IPR008271">
    <property type="entry name" value="Ser/Thr_kinase_AS"/>
</dbReference>
<comment type="catalytic activity">
    <reaction evidence="12">
        <text>L-seryl-[protein] + ATP = O-phospho-L-seryl-[protein] + ADP + H(+)</text>
        <dbReference type="Rhea" id="RHEA:17989"/>
        <dbReference type="Rhea" id="RHEA-COMP:9863"/>
        <dbReference type="Rhea" id="RHEA-COMP:11604"/>
        <dbReference type="ChEBI" id="CHEBI:15378"/>
        <dbReference type="ChEBI" id="CHEBI:29999"/>
        <dbReference type="ChEBI" id="CHEBI:30616"/>
        <dbReference type="ChEBI" id="CHEBI:83421"/>
        <dbReference type="ChEBI" id="CHEBI:456216"/>
        <dbReference type="EC" id="2.7.11.1"/>
    </reaction>
</comment>
<dbReference type="Gene3D" id="2.90.10.10">
    <property type="entry name" value="Bulb-type lectin domain"/>
    <property type="match status" value="2"/>
</dbReference>
<proteinExistence type="predicted"/>
<comment type="subcellular location">
    <subcellularLocation>
        <location evidence="1">Membrane</location>
        <topology evidence="1">Single-pass type I membrane protein</topology>
    </subcellularLocation>
</comment>
<evidence type="ECO:0000313" key="20">
    <source>
        <dbReference type="Proteomes" id="UP001054889"/>
    </source>
</evidence>
<keyword evidence="8 13" id="KW-0067">ATP-binding</keyword>
<keyword evidence="5" id="KW-0732">Signal</keyword>
<dbReference type="InterPro" id="IPR000858">
    <property type="entry name" value="S_locus_glycoprot_dom"/>
</dbReference>
<dbReference type="SMART" id="SM00564">
    <property type="entry name" value="PQQ"/>
    <property type="match status" value="2"/>
</dbReference>